<dbReference type="InterPro" id="IPR011990">
    <property type="entry name" value="TPR-like_helical_dom_sf"/>
</dbReference>
<reference evidence="2" key="1">
    <citation type="journal article" date="2013" name="BMC Genomics">
        <title>Unscrambling butterfly oogenesis.</title>
        <authorList>
            <person name="Carter J.M."/>
            <person name="Baker S.C."/>
            <person name="Pink R."/>
            <person name="Carter D.R."/>
            <person name="Collins A."/>
            <person name="Tomlin J."/>
            <person name="Gibbs M."/>
            <person name="Breuker C.J."/>
        </authorList>
    </citation>
    <scope>NUCLEOTIDE SEQUENCE</scope>
    <source>
        <tissue evidence="2">Ovary</tissue>
    </source>
</reference>
<evidence type="ECO:0000313" key="2">
    <source>
        <dbReference type="EMBL" id="JAA90609.1"/>
    </source>
</evidence>
<dbReference type="EMBL" id="GAIX01001951">
    <property type="protein sequence ID" value="JAA90609.1"/>
    <property type="molecule type" value="Transcribed_RNA"/>
</dbReference>
<proteinExistence type="predicted"/>
<protein>
    <submittedName>
        <fullName evidence="2">E3 SUMO-protein ligase RanBP2</fullName>
    </submittedName>
</protein>
<dbReference type="AlphaFoldDB" id="S4PI70"/>
<feature type="non-terminal residue" evidence="2">
    <location>
        <position position="1"/>
    </location>
</feature>
<reference evidence="2" key="2">
    <citation type="submission" date="2013-05" db="EMBL/GenBank/DDBJ databases">
        <authorList>
            <person name="Carter J.-M."/>
            <person name="Baker S.C."/>
            <person name="Pink R."/>
            <person name="Carter D.R.F."/>
            <person name="Collins A."/>
            <person name="Tomlin J."/>
            <person name="Gibbs M."/>
            <person name="Breuker C.J."/>
        </authorList>
    </citation>
    <scope>NUCLEOTIDE SEQUENCE</scope>
    <source>
        <tissue evidence="2">Ovary</tissue>
    </source>
</reference>
<keyword evidence="1" id="KW-0802">TPR repeat</keyword>
<feature type="non-terminal residue" evidence="2">
    <location>
        <position position="83"/>
    </location>
</feature>
<sequence length="83" mass="9290">RLYFEVGDYGSCQKYVEQYLTQKSNNAAAHKLLGQAFQKLGQKEKAIEQYKTSLDIDPTQTSTILDVCELLADDDVTIDSGRA</sequence>
<dbReference type="PROSITE" id="PS50293">
    <property type="entry name" value="TPR_REGION"/>
    <property type="match status" value="1"/>
</dbReference>
<accession>S4PI70</accession>
<dbReference type="Gene3D" id="1.25.40.10">
    <property type="entry name" value="Tetratricopeptide repeat domain"/>
    <property type="match status" value="1"/>
</dbReference>
<dbReference type="SUPFAM" id="SSF48452">
    <property type="entry name" value="TPR-like"/>
    <property type="match status" value="1"/>
</dbReference>
<dbReference type="PROSITE" id="PS50005">
    <property type="entry name" value="TPR"/>
    <property type="match status" value="1"/>
</dbReference>
<name>S4PI70_9NEOP</name>
<evidence type="ECO:0000256" key="1">
    <source>
        <dbReference type="PROSITE-ProRule" id="PRU00339"/>
    </source>
</evidence>
<dbReference type="SMART" id="SM00028">
    <property type="entry name" value="TPR"/>
    <property type="match status" value="1"/>
</dbReference>
<dbReference type="GO" id="GO:0016874">
    <property type="term" value="F:ligase activity"/>
    <property type="evidence" value="ECO:0007669"/>
    <property type="project" value="UniProtKB-KW"/>
</dbReference>
<keyword evidence="2" id="KW-0436">Ligase</keyword>
<organism evidence="2">
    <name type="scientific">Pararge aegeria</name>
    <name type="common">speckled wood butterfly</name>
    <dbReference type="NCBI Taxonomy" id="116150"/>
    <lineage>
        <taxon>Eukaryota</taxon>
        <taxon>Metazoa</taxon>
        <taxon>Ecdysozoa</taxon>
        <taxon>Arthropoda</taxon>
        <taxon>Hexapoda</taxon>
        <taxon>Insecta</taxon>
        <taxon>Pterygota</taxon>
        <taxon>Neoptera</taxon>
        <taxon>Endopterygota</taxon>
        <taxon>Lepidoptera</taxon>
        <taxon>Glossata</taxon>
        <taxon>Ditrysia</taxon>
        <taxon>Papilionoidea</taxon>
        <taxon>Nymphalidae</taxon>
        <taxon>Satyrinae</taxon>
        <taxon>Satyrini</taxon>
        <taxon>Parargina</taxon>
        <taxon>Pararge</taxon>
    </lineage>
</organism>
<dbReference type="InterPro" id="IPR019734">
    <property type="entry name" value="TPR_rpt"/>
</dbReference>
<dbReference type="Pfam" id="PF00515">
    <property type="entry name" value="TPR_1"/>
    <property type="match status" value="1"/>
</dbReference>
<feature type="repeat" description="TPR" evidence="1">
    <location>
        <begin position="27"/>
        <end position="60"/>
    </location>
</feature>